<protein>
    <recommendedName>
        <fullName evidence="6">TVP38/TMEM64 family membrane protein</fullName>
    </recommendedName>
</protein>
<evidence type="ECO:0000256" key="4">
    <source>
        <dbReference type="ARBA" id="ARBA00022989"/>
    </source>
</evidence>
<dbReference type="Proteomes" id="UP000315252">
    <property type="component" value="Unassembled WGS sequence"/>
</dbReference>
<dbReference type="OrthoDB" id="9779114at2"/>
<dbReference type="GO" id="GO:0005886">
    <property type="term" value="C:plasma membrane"/>
    <property type="evidence" value="ECO:0007669"/>
    <property type="project" value="UniProtKB-SubCell"/>
</dbReference>
<feature type="transmembrane region" description="Helical" evidence="6">
    <location>
        <begin position="59"/>
        <end position="79"/>
    </location>
</feature>
<evidence type="ECO:0000256" key="2">
    <source>
        <dbReference type="ARBA" id="ARBA00022475"/>
    </source>
</evidence>
<evidence type="ECO:0000256" key="1">
    <source>
        <dbReference type="ARBA" id="ARBA00004651"/>
    </source>
</evidence>
<evidence type="ECO:0000313" key="9">
    <source>
        <dbReference type="Proteomes" id="UP000315252"/>
    </source>
</evidence>
<dbReference type="PANTHER" id="PTHR12677">
    <property type="entry name" value="GOLGI APPARATUS MEMBRANE PROTEIN TVP38-RELATED"/>
    <property type="match status" value="1"/>
</dbReference>
<feature type="transmembrane region" description="Helical" evidence="6">
    <location>
        <begin position="145"/>
        <end position="169"/>
    </location>
</feature>
<evidence type="ECO:0000259" key="7">
    <source>
        <dbReference type="Pfam" id="PF09335"/>
    </source>
</evidence>
<keyword evidence="9" id="KW-1185">Reference proteome</keyword>
<comment type="subcellular location">
    <subcellularLocation>
        <location evidence="1 6">Cell membrane</location>
        <topology evidence="1 6">Multi-pass membrane protein</topology>
    </subcellularLocation>
</comment>
<feature type="transmembrane region" description="Helical" evidence="6">
    <location>
        <begin position="12"/>
        <end position="32"/>
    </location>
</feature>
<feature type="transmembrane region" description="Helical" evidence="6">
    <location>
        <begin position="218"/>
        <end position="235"/>
    </location>
</feature>
<evidence type="ECO:0000313" key="8">
    <source>
        <dbReference type="EMBL" id="TQV83283.1"/>
    </source>
</evidence>
<comment type="similarity">
    <text evidence="6">Belongs to the TVP38/TMEM64 family.</text>
</comment>
<evidence type="ECO:0000256" key="6">
    <source>
        <dbReference type="RuleBase" id="RU366058"/>
    </source>
</evidence>
<reference evidence="8 9" key="1">
    <citation type="submission" date="2019-06" db="EMBL/GenBank/DDBJ databases">
        <title>Whole genome sequence for Rhodospirillaceae sp. R148.</title>
        <authorList>
            <person name="Wang G."/>
        </authorList>
    </citation>
    <scope>NUCLEOTIDE SEQUENCE [LARGE SCALE GENOMIC DNA]</scope>
    <source>
        <strain evidence="8 9">R148</strain>
    </source>
</reference>
<gene>
    <name evidence="8" type="ORF">FKG95_01395</name>
</gene>
<feature type="domain" description="VTT" evidence="7">
    <location>
        <begin position="82"/>
        <end position="196"/>
    </location>
</feature>
<dbReference type="PANTHER" id="PTHR12677:SF59">
    <property type="entry name" value="GOLGI APPARATUS MEMBRANE PROTEIN TVP38-RELATED"/>
    <property type="match status" value="1"/>
</dbReference>
<keyword evidence="4 6" id="KW-1133">Transmembrane helix</keyword>
<dbReference type="EMBL" id="VHSH01000001">
    <property type="protein sequence ID" value="TQV83283.1"/>
    <property type="molecule type" value="Genomic_DNA"/>
</dbReference>
<evidence type="ECO:0000256" key="3">
    <source>
        <dbReference type="ARBA" id="ARBA00022692"/>
    </source>
</evidence>
<proteinExistence type="inferred from homology"/>
<keyword evidence="3 6" id="KW-0812">Transmembrane</keyword>
<feature type="transmembrane region" description="Helical" evidence="6">
    <location>
        <begin position="91"/>
        <end position="117"/>
    </location>
</feature>
<evidence type="ECO:0000256" key="5">
    <source>
        <dbReference type="ARBA" id="ARBA00023136"/>
    </source>
</evidence>
<dbReference type="AlphaFoldDB" id="A0A545U1K4"/>
<dbReference type="InterPro" id="IPR015414">
    <property type="entry name" value="TMEM64"/>
</dbReference>
<dbReference type="Pfam" id="PF09335">
    <property type="entry name" value="VTT_dom"/>
    <property type="match status" value="1"/>
</dbReference>
<dbReference type="RefSeq" id="WP_142894420.1">
    <property type="nucleotide sequence ID" value="NZ_ML660052.1"/>
</dbReference>
<organism evidence="8 9">
    <name type="scientific">Denitrobaculum tricleocarpae</name>
    <dbReference type="NCBI Taxonomy" id="2591009"/>
    <lineage>
        <taxon>Bacteria</taxon>
        <taxon>Pseudomonadati</taxon>
        <taxon>Pseudomonadota</taxon>
        <taxon>Alphaproteobacteria</taxon>
        <taxon>Rhodospirillales</taxon>
        <taxon>Rhodospirillaceae</taxon>
        <taxon>Denitrobaculum</taxon>
    </lineage>
</organism>
<keyword evidence="5 6" id="KW-0472">Membrane</keyword>
<accession>A0A545U1K4</accession>
<comment type="caution">
    <text evidence="8">The sequence shown here is derived from an EMBL/GenBank/DDBJ whole genome shotgun (WGS) entry which is preliminary data.</text>
</comment>
<dbReference type="InterPro" id="IPR032816">
    <property type="entry name" value="VTT_dom"/>
</dbReference>
<name>A0A545U1K4_9PROT</name>
<feature type="transmembrane region" description="Helical" evidence="6">
    <location>
        <begin position="176"/>
        <end position="198"/>
    </location>
</feature>
<keyword evidence="2 6" id="KW-1003">Cell membrane</keyword>
<sequence>MTEPKKEAAPGGFSLARVLPAVVIVAGLALAISQGWHKYLSYETLRDNREWLLGQVDSLGLLAGLAFMGIYAAATAFSIPGGLFLTIGGGFLFGTWLGGSYVLFGATLGATVVFLAARTALGDVLRAKAGPALQKMEAGFRENELNYLLVLRFIPIFPFWLVNLVPAFLGVSLRNYMIGTFFGIIPGTFVYTSVGSGLGAIFDANETPDLGIIFKPQVLLPIVGLIVLSLVPVVYKKMKARKEALD</sequence>